<dbReference type="PANTHER" id="PTHR35861">
    <property type="match status" value="1"/>
</dbReference>
<dbReference type="InterPro" id="IPR052042">
    <property type="entry name" value="Tail_sheath_structural"/>
</dbReference>
<sequence>MPTAMSYPGVYIKEIPSGIRTITRVKTSIAAFIGPTQRGPLDTEGPIRIQSFSEFERDFGGLWRQSPMTYAVNQFFQNGGSAALIIRVVNNGAAATGIADTLNLIASSPGKWGEQLRLRIDHNTRPEIGVEELFNLTIRDTITGVTERFLNVSVLPLHTRYVGKVLEQESKLVRLVAPAPTTRPAATPDAIPGIDPMTATPGSFAFNPDGDDGVTITDEQVSAPGLEVNKQGIWALEKAELFNLLCIPPFSFDATGNVGTQTRTVATNYCRARYAFYIVDPFTVWNDLSDLTARVNSLDSVAWELNNNENIAT</sequence>
<keyword evidence="3" id="KW-1185">Reference proteome</keyword>
<dbReference type="EMBL" id="FOUF01000002">
    <property type="protein sequence ID" value="SFL92309.1"/>
    <property type="molecule type" value="Genomic_DNA"/>
</dbReference>
<accession>A0A1I4LMX5</accession>
<evidence type="ECO:0008006" key="4">
    <source>
        <dbReference type="Google" id="ProtNLM"/>
    </source>
</evidence>
<protein>
    <recommendedName>
        <fullName evidence="4">Phage tail protein</fullName>
    </recommendedName>
</protein>
<dbReference type="Gene3D" id="3.40.50.11780">
    <property type="match status" value="1"/>
</dbReference>
<dbReference type="Proteomes" id="UP000199561">
    <property type="component" value="Unassembled WGS sequence"/>
</dbReference>
<evidence type="ECO:0000313" key="2">
    <source>
        <dbReference type="EMBL" id="SFL92309.1"/>
    </source>
</evidence>
<reference evidence="2 3" key="1">
    <citation type="submission" date="2016-10" db="EMBL/GenBank/DDBJ databases">
        <authorList>
            <person name="de Groot N.N."/>
        </authorList>
    </citation>
    <scope>NUCLEOTIDE SEQUENCE [LARGE SCALE GENOMIC DNA]</scope>
    <source>
        <strain evidence="2 3">Nm146</strain>
    </source>
</reference>
<organism evidence="2 3">
    <name type="scientific">Nitrosomonas nitrosa</name>
    <dbReference type="NCBI Taxonomy" id="52442"/>
    <lineage>
        <taxon>Bacteria</taxon>
        <taxon>Pseudomonadati</taxon>
        <taxon>Pseudomonadota</taxon>
        <taxon>Betaproteobacteria</taxon>
        <taxon>Nitrosomonadales</taxon>
        <taxon>Nitrosomonadaceae</taxon>
        <taxon>Nitrosomonas</taxon>
    </lineage>
</organism>
<reference evidence="1" key="2">
    <citation type="submission" date="2021-02" db="EMBL/GenBank/DDBJ databases">
        <authorList>
            <person name="Han P."/>
        </authorList>
    </citation>
    <scope>NUCLEOTIDE SEQUENCE</scope>
    <source>
        <strain evidence="1">Nitrosomonas nitrosa 18-3D</strain>
    </source>
</reference>
<dbReference type="PANTHER" id="PTHR35861:SF1">
    <property type="entry name" value="PHAGE TAIL SHEATH PROTEIN"/>
    <property type="match status" value="1"/>
</dbReference>
<dbReference type="AlphaFoldDB" id="A0A1I4LMX5"/>
<gene>
    <name evidence="1" type="ORF">NMYAN_10301</name>
    <name evidence="2" type="ORF">SAMN05421880_102139</name>
</gene>
<dbReference type="STRING" id="52442.SAMN05421880_102139"/>
<evidence type="ECO:0000313" key="1">
    <source>
        <dbReference type="EMBL" id="CAE6485626.1"/>
    </source>
</evidence>
<proteinExistence type="predicted"/>
<dbReference type="RefSeq" id="WP_090666066.1">
    <property type="nucleotide sequence ID" value="NZ_CAJNAP010000001.1"/>
</dbReference>
<evidence type="ECO:0000313" key="3">
    <source>
        <dbReference type="Proteomes" id="UP000199561"/>
    </source>
</evidence>
<dbReference type="Proteomes" id="UP000601736">
    <property type="component" value="Unassembled WGS sequence"/>
</dbReference>
<dbReference type="EMBL" id="CAJNAP010000001">
    <property type="protein sequence ID" value="CAE6485626.1"/>
    <property type="molecule type" value="Genomic_DNA"/>
</dbReference>
<name>A0A1I4LMX5_9PROT</name>